<reference evidence="1 2" key="1">
    <citation type="submission" date="2017-08" db="EMBL/GenBank/DDBJ databases">
        <title>Infants hospitalized years apart are colonized by the same room-sourced microbial strains.</title>
        <authorList>
            <person name="Brooks B."/>
            <person name="Olm M.R."/>
            <person name="Firek B.A."/>
            <person name="Baker R."/>
            <person name="Thomas B.C."/>
            <person name="Morowitz M.J."/>
            <person name="Banfield J.F."/>
        </authorList>
    </citation>
    <scope>NUCLEOTIDE SEQUENCE [LARGE SCALE GENOMIC DNA]</scope>
    <source>
        <strain evidence="1">S2_005_003_R2_41</strain>
    </source>
</reference>
<gene>
    <name evidence="1" type="ORF">DI563_31910</name>
</gene>
<proteinExistence type="predicted"/>
<organism evidence="1 2">
    <name type="scientific">Variovorax paradoxus</name>
    <dbReference type="NCBI Taxonomy" id="34073"/>
    <lineage>
        <taxon>Bacteria</taxon>
        <taxon>Pseudomonadati</taxon>
        <taxon>Pseudomonadota</taxon>
        <taxon>Betaproteobacteria</taxon>
        <taxon>Burkholderiales</taxon>
        <taxon>Comamonadaceae</taxon>
        <taxon>Variovorax</taxon>
    </lineage>
</organism>
<comment type="caution">
    <text evidence="1">The sequence shown here is derived from an EMBL/GenBank/DDBJ whole genome shotgun (WGS) entry which is preliminary data.</text>
</comment>
<sequence length="77" mass="7956">RIEITGNTATNVQVRCGDGRAAAAGQGANVNSVNVDKRVLEGRTVIVTGRNTRDVKADADCAHGQPGAANVNSINIR</sequence>
<dbReference type="Proteomes" id="UP000249135">
    <property type="component" value="Unassembled WGS sequence"/>
</dbReference>
<feature type="non-terminal residue" evidence="1">
    <location>
        <position position="1"/>
    </location>
</feature>
<dbReference type="AlphaFoldDB" id="A0A2W5QZL7"/>
<accession>A0A2W5QZL7</accession>
<dbReference type="EMBL" id="QFPP01000864">
    <property type="protein sequence ID" value="PZQ56780.1"/>
    <property type="molecule type" value="Genomic_DNA"/>
</dbReference>
<protein>
    <submittedName>
        <fullName evidence="1">Uncharacterized protein</fullName>
    </submittedName>
</protein>
<name>A0A2W5QZL7_VARPD</name>
<evidence type="ECO:0000313" key="1">
    <source>
        <dbReference type="EMBL" id="PZQ56780.1"/>
    </source>
</evidence>
<evidence type="ECO:0000313" key="2">
    <source>
        <dbReference type="Proteomes" id="UP000249135"/>
    </source>
</evidence>